<evidence type="ECO:0008006" key="3">
    <source>
        <dbReference type="Google" id="ProtNLM"/>
    </source>
</evidence>
<dbReference type="AlphaFoldDB" id="A0A058ZP32"/>
<organism evidence="1 2">
    <name type="scientific">Actibacterium atlanticum</name>
    <dbReference type="NCBI Taxonomy" id="1461693"/>
    <lineage>
        <taxon>Bacteria</taxon>
        <taxon>Pseudomonadati</taxon>
        <taxon>Pseudomonadota</taxon>
        <taxon>Alphaproteobacteria</taxon>
        <taxon>Rhodobacterales</taxon>
        <taxon>Roseobacteraceae</taxon>
        <taxon>Actibacterium</taxon>
    </lineage>
</organism>
<dbReference type="eggNOG" id="COG5403">
    <property type="taxonomic scope" value="Bacteria"/>
</dbReference>
<dbReference type="Proteomes" id="UP000024836">
    <property type="component" value="Unassembled WGS sequence"/>
</dbReference>
<comment type="caution">
    <text evidence="1">The sequence shown here is derived from an EMBL/GenBank/DDBJ whole genome shotgun (WGS) entry which is preliminary data.</text>
</comment>
<proteinExistence type="predicted"/>
<evidence type="ECO:0000313" key="2">
    <source>
        <dbReference type="Proteomes" id="UP000024836"/>
    </source>
</evidence>
<gene>
    <name evidence="1" type="ORF">ATO10_04912</name>
</gene>
<reference evidence="1 2" key="1">
    <citation type="submission" date="2013-04" db="EMBL/GenBank/DDBJ databases">
        <title>Shimia sp. 22II-S11-Z10 Genome Sequencing.</title>
        <authorList>
            <person name="Lai Q."/>
            <person name="Li G."/>
            <person name="Shao Z."/>
        </authorList>
    </citation>
    <scope>NUCLEOTIDE SEQUENCE [LARGE SCALE GENOMIC DNA]</scope>
    <source>
        <strain evidence="2">22II-S11-Z10</strain>
    </source>
</reference>
<name>A0A058ZP32_9RHOB</name>
<keyword evidence="2" id="KW-1185">Reference proteome</keyword>
<dbReference type="RefSeq" id="WP_035248832.1">
    <property type="nucleotide sequence ID" value="NZ_AQQY01000002.1"/>
</dbReference>
<dbReference type="OrthoDB" id="7744169at2"/>
<dbReference type="STRING" id="1461693.ATO10_04912"/>
<sequence length="203" mass="19856">MSLLALLQQSQNGQGLGQLASQFGLDTDQAGGLAEMLAPAIGSAAKQQAEAGGLEGLLGALKGEGMGAMFDDATAAAAPEGQKAGMDFLQGLLGGESNAQELATEAANRSGIDAGTVAQFLPALAAMLQGGMQKNMPDNAIEGMMSGLMGGGTQSGGGLGGLIGGLLGGNKGGSGPDLGMLTQMLDADGDGSPMDDILGKFLK</sequence>
<evidence type="ECO:0000313" key="1">
    <source>
        <dbReference type="EMBL" id="KCV82922.1"/>
    </source>
</evidence>
<dbReference type="InterPro" id="IPR009282">
    <property type="entry name" value="DUF937"/>
</dbReference>
<accession>A0A058ZP32</accession>
<dbReference type="EMBL" id="AQQY01000002">
    <property type="protein sequence ID" value="KCV82922.1"/>
    <property type="molecule type" value="Genomic_DNA"/>
</dbReference>
<protein>
    <recommendedName>
        <fullName evidence="3">DUF937 domain-containing protein</fullName>
    </recommendedName>
</protein>
<dbReference type="Pfam" id="PF06078">
    <property type="entry name" value="DUF937"/>
    <property type="match status" value="1"/>
</dbReference>